<evidence type="ECO:0000313" key="1">
    <source>
        <dbReference type="EMBL" id="SVA15995.1"/>
    </source>
</evidence>
<dbReference type="EMBL" id="UINC01004666">
    <property type="protein sequence ID" value="SVA15995.1"/>
    <property type="molecule type" value="Genomic_DNA"/>
</dbReference>
<proteinExistence type="predicted"/>
<organism evidence="1">
    <name type="scientific">marine metagenome</name>
    <dbReference type="NCBI Taxonomy" id="408172"/>
    <lineage>
        <taxon>unclassified sequences</taxon>
        <taxon>metagenomes</taxon>
        <taxon>ecological metagenomes</taxon>
    </lineage>
</organism>
<gene>
    <name evidence="1" type="ORF">METZ01_LOCUS68849</name>
</gene>
<accession>A0A381TIQ1</accession>
<dbReference type="AlphaFoldDB" id="A0A381TIQ1"/>
<sequence>MMIGRSPLFSCVTVLFALTLLGGTALQAQQTVSSRFRVFIPDFQPLNDEDDDFGKDLADELRDLIDDMLTHSAVDEDDIKDALKEYDL</sequence>
<feature type="non-terminal residue" evidence="1">
    <location>
        <position position="88"/>
    </location>
</feature>
<reference evidence="1" key="1">
    <citation type="submission" date="2018-05" db="EMBL/GenBank/DDBJ databases">
        <authorList>
            <person name="Lanie J.A."/>
            <person name="Ng W.-L."/>
            <person name="Kazmierczak K.M."/>
            <person name="Andrzejewski T.M."/>
            <person name="Davidsen T.M."/>
            <person name="Wayne K.J."/>
            <person name="Tettelin H."/>
            <person name="Glass J.I."/>
            <person name="Rusch D."/>
            <person name="Podicherti R."/>
            <person name="Tsui H.-C.T."/>
            <person name="Winkler M.E."/>
        </authorList>
    </citation>
    <scope>NUCLEOTIDE SEQUENCE</scope>
</reference>
<name>A0A381TIQ1_9ZZZZ</name>
<protein>
    <submittedName>
        <fullName evidence="1">Uncharacterized protein</fullName>
    </submittedName>
</protein>
<feature type="non-terminal residue" evidence="1">
    <location>
        <position position="1"/>
    </location>
</feature>